<accession>A0A9J6FL69</accession>
<gene>
    <name evidence="2" type="ORF">HPB48_011880</name>
</gene>
<name>A0A9J6FL69_HAELO</name>
<feature type="compositionally biased region" description="Basic residues" evidence="1">
    <location>
        <begin position="38"/>
        <end position="48"/>
    </location>
</feature>
<dbReference type="EMBL" id="JABSTR010000001">
    <property type="protein sequence ID" value="KAH9363152.1"/>
    <property type="molecule type" value="Genomic_DNA"/>
</dbReference>
<protein>
    <submittedName>
        <fullName evidence="2">Uncharacterized protein</fullName>
    </submittedName>
</protein>
<dbReference type="AlphaFoldDB" id="A0A9J6FL69"/>
<dbReference type="Proteomes" id="UP000821853">
    <property type="component" value="Chromosome 1"/>
</dbReference>
<feature type="region of interest" description="Disordered" evidence="1">
    <location>
        <begin position="17"/>
        <end position="70"/>
    </location>
</feature>
<proteinExistence type="predicted"/>
<dbReference type="VEuPathDB" id="VectorBase:HLOH_050202"/>
<sequence>MQERKLFFPPCTALASRHLRDPDLPRHTTSPPPLLPRPLHRKGKKRGRAFSSRANPAAAQNEESDAPAPAPSFALSTAFEAPFMAAELVRVIQNAKRKSAPVAERQHSRLLDFATSTCLPAPSLLNLASNLSLPS</sequence>
<reference evidence="2 3" key="1">
    <citation type="journal article" date="2020" name="Cell">
        <title>Large-Scale Comparative Analyses of Tick Genomes Elucidate Their Genetic Diversity and Vector Capacities.</title>
        <authorList>
            <consortium name="Tick Genome and Microbiome Consortium (TIGMIC)"/>
            <person name="Jia N."/>
            <person name="Wang J."/>
            <person name="Shi W."/>
            <person name="Du L."/>
            <person name="Sun Y."/>
            <person name="Zhan W."/>
            <person name="Jiang J.F."/>
            <person name="Wang Q."/>
            <person name="Zhang B."/>
            <person name="Ji P."/>
            <person name="Bell-Sakyi L."/>
            <person name="Cui X.M."/>
            <person name="Yuan T.T."/>
            <person name="Jiang B.G."/>
            <person name="Yang W.F."/>
            <person name="Lam T.T."/>
            <person name="Chang Q.C."/>
            <person name="Ding S.J."/>
            <person name="Wang X.J."/>
            <person name="Zhu J.G."/>
            <person name="Ruan X.D."/>
            <person name="Zhao L."/>
            <person name="Wei J.T."/>
            <person name="Ye R.Z."/>
            <person name="Que T.C."/>
            <person name="Du C.H."/>
            <person name="Zhou Y.H."/>
            <person name="Cheng J.X."/>
            <person name="Dai P.F."/>
            <person name="Guo W.B."/>
            <person name="Han X.H."/>
            <person name="Huang E.J."/>
            <person name="Li L.F."/>
            <person name="Wei W."/>
            <person name="Gao Y.C."/>
            <person name="Liu J.Z."/>
            <person name="Shao H.Z."/>
            <person name="Wang X."/>
            <person name="Wang C.C."/>
            <person name="Yang T.C."/>
            <person name="Huo Q.B."/>
            <person name="Li W."/>
            <person name="Chen H.Y."/>
            <person name="Chen S.E."/>
            <person name="Zhou L.G."/>
            <person name="Ni X.B."/>
            <person name="Tian J.H."/>
            <person name="Sheng Y."/>
            <person name="Liu T."/>
            <person name="Pan Y.S."/>
            <person name="Xia L.Y."/>
            <person name="Li J."/>
            <person name="Zhao F."/>
            <person name="Cao W.C."/>
        </authorList>
    </citation>
    <scope>NUCLEOTIDE SEQUENCE [LARGE SCALE GENOMIC DNA]</scope>
    <source>
        <strain evidence="2">HaeL-2018</strain>
    </source>
</reference>
<evidence type="ECO:0000256" key="1">
    <source>
        <dbReference type="SAM" id="MobiDB-lite"/>
    </source>
</evidence>
<keyword evidence="3" id="KW-1185">Reference proteome</keyword>
<organism evidence="2 3">
    <name type="scientific">Haemaphysalis longicornis</name>
    <name type="common">Bush tick</name>
    <dbReference type="NCBI Taxonomy" id="44386"/>
    <lineage>
        <taxon>Eukaryota</taxon>
        <taxon>Metazoa</taxon>
        <taxon>Ecdysozoa</taxon>
        <taxon>Arthropoda</taxon>
        <taxon>Chelicerata</taxon>
        <taxon>Arachnida</taxon>
        <taxon>Acari</taxon>
        <taxon>Parasitiformes</taxon>
        <taxon>Ixodida</taxon>
        <taxon>Ixodoidea</taxon>
        <taxon>Ixodidae</taxon>
        <taxon>Haemaphysalinae</taxon>
        <taxon>Haemaphysalis</taxon>
    </lineage>
</organism>
<evidence type="ECO:0000313" key="2">
    <source>
        <dbReference type="EMBL" id="KAH9363152.1"/>
    </source>
</evidence>
<comment type="caution">
    <text evidence="2">The sequence shown here is derived from an EMBL/GenBank/DDBJ whole genome shotgun (WGS) entry which is preliminary data.</text>
</comment>
<evidence type="ECO:0000313" key="3">
    <source>
        <dbReference type="Proteomes" id="UP000821853"/>
    </source>
</evidence>